<protein>
    <submittedName>
        <fullName evidence="1">Uncharacterized protein</fullName>
    </submittedName>
</protein>
<name>A0AAX2JBP0_9FUSO</name>
<proteinExistence type="predicted"/>
<evidence type="ECO:0000313" key="1">
    <source>
        <dbReference type="EMBL" id="SQJ02344.1"/>
    </source>
</evidence>
<dbReference type="RefSeq" id="WP_005977669.1">
    <property type="nucleotide sequence ID" value="NZ_CABKNW010000002.1"/>
</dbReference>
<evidence type="ECO:0000313" key="2">
    <source>
        <dbReference type="Proteomes" id="UP000249008"/>
    </source>
</evidence>
<gene>
    <name evidence="1" type="ORF">NCTC12112_01289</name>
</gene>
<sequence length="93" mass="10923">MKQYSCFVMDDGYSSININNYIKKAGLQVEKNNKNEYKILNEDLLFTVINPQLIPEHKVADKIFLMYDEELCNIKYTVTYDHSSDKTTLEFSL</sequence>
<dbReference type="EMBL" id="LS483487">
    <property type="protein sequence ID" value="SQJ02344.1"/>
    <property type="molecule type" value="Genomic_DNA"/>
</dbReference>
<dbReference type="AlphaFoldDB" id="A0AAX2JBP0"/>
<accession>A0AAX2JBP0</accession>
<organism evidence="1 2">
    <name type="scientific">Fusobacterium ulcerans</name>
    <dbReference type="NCBI Taxonomy" id="861"/>
    <lineage>
        <taxon>Bacteria</taxon>
        <taxon>Fusobacteriati</taxon>
        <taxon>Fusobacteriota</taxon>
        <taxon>Fusobacteriia</taxon>
        <taxon>Fusobacteriales</taxon>
        <taxon>Fusobacteriaceae</taxon>
        <taxon>Fusobacterium</taxon>
    </lineage>
</organism>
<dbReference type="Proteomes" id="UP000249008">
    <property type="component" value="Chromosome 1"/>
</dbReference>
<reference evidence="1 2" key="1">
    <citation type="submission" date="2018-06" db="EMBL/GenBank/DDBJ databases">
        <authorList>
            <consortium name="Pathogen Informatics"/>
            <person name="Doyle S."/>
        </authorList>
    </citation>
    <scope>NUCLEOTIDE SEQUENCE [LARGE SCALE GENOMIC DNA]</scope>
    <source>
        <strain evidence="1 2">NCTC12112</strain>
    </source>
</reference>
<dbReference type="KEGG" id="ful:C4N20_13610"/>
<dbReference type="GeneID" id="78455858"/>